<dbReference type="OrthoDB" id="6627827at2759"/>
<evidence type="ECO:0000313" key="1">
    <source>
        <dbReference type="EMBL" id="VVC44149.1"/>
    </source>
</evidence>
<protein>
    <submittedName>
        <fullName evidence="1">Uncharacterized protein</fullName>
    </submittedName>
</protein>
<dbReference type="Proteomes" id="UP000325440">
    <property type="component" value="Unassembled WGS sequence"/>
</dbReference>
<proteinExistence type="predicted"/>
<dbReference type="EMBL" id="CABPRJ010002376">
    <property type="protein sequence ID" value="VVC44149.1"/>
    <property type="molecule type" value="Genomic_DNA"/>
</dbReference>
<dbReference type="AlphaFoldDB" id="A0A5E4NH92"/>
<keyword evidence="2" id="KW-1185">Reference proteome</keyword>
<reference evidence="1 2" key="1">
    <citation type="submission" date="2019-08" db="EMBL/GenBank/DDBJ databases">
        <authorList>
            <person name="Alioto T."/>
            <person name="Alioto T."/>
            <person name="Gomez Garrido J."/>
        </authorList>
    </citation>
    <scope>NUCLEOTIDE SEQUENCE [LARGE SCALE GENOMIC DNA]</scope>
</reference>
<name>A0A5E4NH92_9HEMI</name>
<accession>A0A5E4NH92</accession>
<sequence>MRHCAFYRQREVHPVFKRKTKKKSLVLKTVDIKDSFITMFAGTTEDGHRHTVNAKGSMRFMNRSKIDKTTARAVLISPKTENTNENGGAHTFSIINVNDIIRDTHAFLRF</sequence>
<evidence type="ECO:0000313" key="2">
    <source>
        <dbReference type="Proteomes" id="UP000325440"/>
    </source>
</evidence>
<gene>
    <name evidence="1" type="ORF">CINCED_3A022941</name>
</gene>
<organism evidence="1 2">
    <name type="scientific">Cinara cedri</name>
    <dbReference type="NCBI Taxonomy" id="506608"/>
    <lineage>
        <taxon>Eukaryota</taxon>
        <taxon>Metazoa</taxon>
        <taxon>Ecdysozoa</taxon>
        <taxon>Arthropoda</taxon>
        <taxon>Hexapoda</taxon>
        <taxon>Insecta</taxon>
        <taxon>Pterygota</taxon>
        <taxon>Neoptera</taxon>
        <taxon>Paraneoptera</taxon>
        <taxon>Hemiptera</taxon>
        <taxon>Sternorrhyncha</taxon>
        <taxon>Aphidomorpha</taxon>
        <taxon>Aphidoidea</taxon>
        <taxon>Aphididae</taxon>
        <taxon>Lachninae</taxon>
        <taxon>Cinara</taxon>
    </lineage>
</organism>